<feature type="domain" description="NADH:quinone oxidoreductase/Mrp antiporter transmembrane" evidence="19">
    <location>
        <begin position="24"/>
        <end position="286"/>
    </location>
</feature>
<evidence type="ECO:0000256" key="4">
    <source>
        <dbReference type="ARBA" id="ARBA00012944"/>
    </source>
</evidence>
<organism evidence="21">
    <name type="scientific">Boreus elegans</name>
    <name type="common">Snow scorpionfly</name>
    <dbReference type="NCBI Taxonomy" id="948611"/>
    <lineage>
        <taxon>Eukaryota</taxon>
        <taxon>Metazoa</taxon>
        <taxon>Ecdysozoa</taxon>
        <taxon>Arthropoda</taxon>
        <taxon>Hexapoda</taxon>
        <taxon>Insecta</taxon>
        <taxon>Pterygota</taxon>
        <taxon>Neoptera</taxon>
        <taxon>Endopterygota</taxon>
        <taxon>Mecoptera</taxon>
        <taxon>Boreidae</taxon>
        <taxon>Boreus</taxon>
    </lineage>
</organism>
<evidence type="ECO:0000256" key="9">
    <source>
        <dbReference type="ARBA" id="ARBA00022792"/>
    </source>
</evidence>
<evidence type="ECO:0000259" key="19">
    <source>
        <dbReference type="Pfam" id="PF00361"/>
    </source>
</evidence>
<dbReference type="InterPro" id="IPR010933">
    <property type="entry name" value="NADH_DH_su2_C"/>
</dbReference>
<feature type="transmembrane region" description="Helical" evidence="18">
    <location>
        <begin position="7"/>
        <end position="28"/>
    </location>
</feature>
<comment type="catalytic activity">
    <reaction evidence="17 18">
        <text>a ubiquinone + NADH + 5 H(+)(in) = a ubiquinol + NAD(+) + 4 H(+)(out)</text>
        <dbReference type="Rhea" id="RHEA:29091"/>
        <dbReference type="Rhea" id="RHEA-COMP:9565"/>
        <dbReference type="Rhea" id="RHEA-COMP:9566"/>
        <dbReference type="ChEBI" id="CHEBI:15378"/>
        <dbReference type="ChEBI" id="CHEBI:16389"/>
        <dbReference type="ChEBI" id="CHEBI:17976"/>
        <dbReference type="ChEBI" id="CHEBI:57540"/>
        <dbReference type="ChEBI" id="CHEBI:57945"/>
        <dbReference type="EC" id="7.1.1.2"/>
    </reaction>
</comment>
<keyword evidence="15 18" id="KW-0496">Mitochondrion</keyword>
<evidence type="ECO:0000256" key="16">
    <source>
        <dbReference type="ARBA" id="ARBA00023136"/>
    </source>
</evidence>
<dbReference type="InterPro" id="IPR001750">
    <property type="entry name" value="ND/Mrp_TM"/>
</dbReference>
<gene>
    <name evidence="21" type="primary">nad2</name>
</gene>
<dbReference type="Pfam" id="PF06444">
    <property type="entry name" value="NADH_dehy_S2_C"/>
    <property type="match status" value="1"/>
</dbReference>
<evidence type="ECO:0000256" key="18">
    <source>
        <dbReference type="RuleBase" id="RU003403"/>
    </source>
</evidence>
<keyword evidence="9 18" id="KW-0999">Mitochondrion inner membrane</keyword>
<comment type="similarity">
    <text evidence="3 18">Belongs to the complex I subunit 2 family.</text>
</comment>
<protein>
    <recommendedName>
        <fullName evidence="5 18">NADH-ubiquinone oxidoreductase chain 2</fullName>
        <ecNumber evidence="4 18">7.1.1.2</ecNumber>
    </recommendedName>
</protein>
<keyword evidence="7 18" id="KW-0679">Respiratory chain</keyword>
<feature type="transmembrane region" description="Helical" evidence="18">
    <location>
        <begin position="199"/>
        <end position="220"/>
    </location>
</feature>
<accession>E9NQ59</accession>
<dbReference type="GO" id="GO:0006120">
    <property type="term" value="P:mitochondrial electron transport, NADH to ubiquinone"/>
    <property type="evidence" value="ECO:0007669"/>
    <property type="project" value="InterPro"/>
</dbReference>
<dbReference type="InterPro" id="IPR003917">
    <property type="entry name" value="NADH_UbQ_OxRdtase_chain2"/>
</dbReference>
<dbReference type="PANTHER" id="PTHR46552">
    <property type="entry name" value="NADH-UBIQUINONE OXIDOREDUCTASE CHAIN 2"/>
    <property type="match status" value="1"/>
</dbReference>
<dbReference type="InterPro" id="IPR050175">
    <property type="entry name" value="Complex_I_Subunit_2"/>
</dbReference>
<dbReference type="EC" id="7.1.1.2" evidence="4 18"/>
<evidence type="ECO:0000256" key="13">
    <source>
        <dbReference type="ARBA" id="ARBA00023027"/>
    </source>
</evidence>
<keyword evidence="13 18" id="KW-0520">NAD</keyword>
<comment type="function">
    <text evidence="1">Core subunit of the mitochondrial membrane respiratory chain NADH dehydrogenase (Complex I) that is believed to belong to the minimal assembly required for catalysis. Complex I functions in the transfer of electrons from NADH to the respiratory chain. The immediate electron acceptor for the enzyme is believed to be ubiquinone.</text>
</comment>
<evidence type="ECO:0000256" key="1">
    <source>
        <dbReference type="ARBA" id="ARBA00003257"/>
    </source>
</evidence>
<evidence type="ECO:0000256" key="17">
    <source>
        <dbReference type="ARBA" id="ARBA00049551"/>
    </source>
</evidence>
<reference evidence="21" key="1">
    <citation type="journal article" date="2011" name="Genome">
        <title>Mitochondrial genome sequences of representatives of three families of scorpionflies (Order Mecoptera) and evolution in a major duplication of coding sequence.</title>
        <authorList>
            <person name="Beckenbach A.T."/>
        </authorList>
    </citation>
    <scope>NUCLEOTIDE SEQUENCE</scope>
</reference>
<feature type="transmembrane region" description="Helical" evidence="18">
    <location>
        <begin position="271"/>
        <end position="292"/>
    </location>
</feature>
<keyword evidence="11 18" id="KW-0249">Electron transport</keyword>
<feature type="transmembrane region" description="Helical" evidence="18">
    <location>
        <begin position="60"/>
        <end position="82"/>
    </location>
</feature>
<comment type="subcellular location">
    <subcellularLocation>
        <location evidence="2 18">Mitochondrion inner membrane</location>
        <topology evidence="2 18">Multi-pass membrane protein</topology>
    </subcellularLocation>
</comment>
<keyword evidence="12 18" id="KW-1133">Transmembrane helix</keyword>
<keyword evidence="10 18" id="KW-1278">Translocase</keyword>
<dbReference type="PANTHER" id="PTHR46552:SF1">
    <property type="entry name" value="NADH-UBIQUINONE OXIDOREDUCTASE CHAIN 2"/>
    <property type="match status" value="1"/>
</dbReference>
<dbReference type="GO" id="GO:0005743">
    <property type="term" value="C:mitochondrial inner membrane"/>
    <property type="evidence" value="ECO:0007669"/>
    <property type="project" value="UniProtKB-SubCell"/>
</dbReference>
<proteinExistence type="inferred from homology"/>
<evidence type="ECO:0000256" key="3">
    <source>
        <dbReference type="ARBA" id="ARBA00007012"/>
    </source>
</evidence>
<dbReference type="Pfam" id="PF00361">
    <property type="entry name" value="Proton_antipo_M"/>
    <property type="match status" value="1"/>
</dbReference>
<evidence type="ECO:0000256" key="10">
    <source>
        <dbReference type="ARBA" id="ARBA00022967"/>
    </source>
</evidence>
<feature type="transmembrane region" description="Helical" evidence="18">
    <location>
        <begin position="140"/>
        <end position="164"/>
    </location>
</feature>
<geneLocation type="mitochondrion" evidence="21"/>
<keyword evidence="14 18" id="KW-0830">Ubiquinone</keyword>
<evidence type="ECO:0000256" key="7">
    <source>
        <dbReference type="ARBA" id="ARBA00022660"/>
    </source>
</evidence>
<evidence type="ECO:0000256" key="6">
    <source>
        <dbReference type="ARBA" id="ARBA00022448"/>
    </source>
</evidence>
<evidence type="ECO:0000256" key="8">
    <source>
        <dbReference type="ARBA" id="ARBA00022692"/>
    </source>
</evidence>
<dbReference type="GO" id="GO:0008137">
    <property type="term" value="F:NADH dehydrogenase (ubiquinone) activity"/>
    <property type="evidence" value="ECO:0007669"/>
    <property type="project" value="UniProtKB-EC"/>
</dbReference>
<evidence type="ECO:0000256" key="12">
    <source>
        <dbReference type="ARBA" id="ARBA00022989"/>
    </source>
</evidence>
<keyword evidence="16 18" id="KW-0472">Membrane</keyword>
<name>E9NQ59_BOREL</name>
<evidence type="ECO:0000256" key="2">
    <source>
        <dbReference type="ARBA" id="ARBA00004448"/>
    </source>
</evidence>
<evidence type="ECO:0000256" key="15">
    <source>
        <dbReference type="ARBA" id="ARBA00023128"/>
    </source>
</evidence>
<evidence type="ECO:0000256" key="5">
    <source>
        <dbReference type="ARBA" id="ARBA00021008"/>
    </source>
</evidence>
<keyword evidence="8 18" id="KW-0812">Transmembrane</keyword>
<dbReference type="EMBL" id="HQ696579">
    <property type="protein sequence ID" value="ADW83148.1"/>
    <property type="molecule type" value="Genomic_DNA"/>
</dbReference>
<dbReference type="PRINTS" id="PR01436">
    <property type="entry name" value="NADHDHGNASE2"/>
</dbReference>
<feature type="transmembrane region" description="Helical" evidence="18">
    <location>
        <begin position="94"/>
        <end position="116"/>
    </location>
</feature>
<feature type="domain" description="NADH dehydrogenase subunit 2 C-terminal" evidence="20">
    <location>
        <begin position="288"/>
        <end position="339"/>
    </location>
</feature>
<feature type="transmembrane region" description="Helical" evidence="18">
    <location>
        <begin position="319"/>
        <end position="342"/>
    </location>
</feature>
<comment type="function">
    <text evidence="18">Core subunit of the mitochondrial membrane respiratory chain NADH dehydrogenase (Complex I) which catalyzes electron transfer from NADH through the respiratory chain, using ubiquinone as an electron acceptor. Essential for the catalytic activity and assembly of complex I.</text>
</comment>
<evidence type="ECO:0000313" key="21">
    <source>
        <dbReference type="EMBL" id="ADW83148.1"/>
    </source>
</evidence>
<keyword evidence="6" id="KW-0813">Transport</keyword>
<sequence length="343" mass="40089">MLNNPTKLLFLSMLMIGTLISISSNNWISVWMGLEMNLLSFIPLMINKNNSLSTEASLKYFLIQTLSSTSLLFSIILMSILNYSISSFFMMNNIILLIINSSLLLKMGAAPFYFWFPEMMEGLSWNNCLILMTWQKISPLILISFCLMNNLILMIIFLSVMIGSIMGLNQISLRKLMAYSSINHLGWMLASLISSENIFISYFIMYSLLSFTILWMFNLFQIFQLNQIFMLTQYNYSLKFSMFISLLSLGGLPPFLGFLPKWIVIQSMIDMNLIFMITIMMIMSLVTLYFYIRITYSSFLLSYNELKWMNISNYKNNNFIFMMIFNIISIMSLFMISLLFYMY</sequence>
<feature type="transmembrane region" description="Helical" evidence="18">
    <location>
        <begin position="240"/>
        <end position="259"/>
    </location>
</feature>
<evidence type="ECO:0000259" key="20">
    <source>
        <dbReference type="Pfam" id="PF06444"/>
    </source>
</evidence>
<evidence type="ECO:0000256" key="11">
    <source>
        <dbReference type="ARBA" id="ARBA00022982"/>
    </source>
</evidence>
<evidence type="ECO:0000256" key="14">
    <source>
        <dbReference type="ARBA" id="ARBA00023075"/>
    </source>
</evidence>
<dbReference type="AlphaFoldDB" id="E9NQ59"/>